<keyword evidence="1" id="KW-1133">Transmembrane helix</keyword>
<dbReference type="EMBL" id="CM004472">
    <property type="protein sequence ID" value="OCT85076.1"/>
    <property type="molecule type" value="Genomic_DNA"/>
</dbReference>
<keyword evidence="1" id="KW-0472">Membrane</keyword>
<protein>
    <submittedName>
        <fullName evidence="2">Uncharacterized protein</fullName>
    </submittedName>
</protein>
<keyword evidence="1" id="KW-0812">Transmembrane</keyword>
<sequence length="133" mass="14789">MCFKRTGRPLGFSSDISACPSPGVLFKGRSVYRSTHRGVGSTCNCAGRRESIQKRQDGMIAALLLSLGLSISIHFLQHPLTLLRKTINRITLCENKSGDEQECINMVAIENFLCCSTTNDHVTFFLINEWGLH</sequence>
<name>A0A974D6G6_XENLA</name>
<gene>
    <name evidence="2" type="ORF">XELAEV_18023239mg</name>
</gene>
<evidence type="ECO:0000313" key="2">
    <source>
        <dbReference type="EMBL" id="OCT85076.1"/>
    </source>
</evidence>
<evidence type="ECO:0000313" key="3">
    <source>
        <dbReference type="Proteomes" id="UP000694892"/>
    </source>
</evidence>
<accession>A0A974D6G6</accession>
<dbReference type="Proteomes" id="UP000694892">
    <property type="component" value="Chromosome 4L"/>
</dbReference>
<evidence type="ECO:0000256" key="1">
    <source>
        <dbReference type="SAM" id="Phobius"/>
    </source>
</evidence>
<organism evidence="2 3">
    <name type="scientific">Xenopus laevis</name>
    <name type="common">African clawed frog</name>
    <dbReference type="NCBI Taxonomy" id="8355"/>
    <lineage>
        <taxon>Eukaryota</taxon>
        <taxon>Metazoa</taxon>
        <taxon>Chordata</taxon>
        <taxon>Craniata</taxon>
        <taxon>Vertebrata</taxon>
        <taxon>Euteleostomi</taxon>
        <taxon>Amphibia</taxon>
        <taxon>Batrachia</taxon>
        <taxon>Anura</taxon>
        <taxon>Pipoidea</taxon>
        <taxon>Pipidae</taxon>
        <taxon>Xenopodinae</taxon>
        <taxon>Xenopus</taxon>
        <taxon>Xenopus</taxon>
    </lineage>
</organism>
<reference evidence="3" key="1">
    <citation type="journal article" date="2016" name="Nature">
        <title>Genome evolution in the allotetraploid frog Xenopus laevis.</title>
        <authorList>
            <person name="Session A.M."/>
            <person name="Uno Y."/>
            <person name="Kwon T."/>
            <person name="Chapman J.A."/>
            <person name="Toyoda A."/>
            <person name="Takahashi S."/>
            <person name="Fukui A."/>
            <person name="Hikosaka A."/>
            <person name="Suzuki A."/>
            <person name="Kondo M."/>
            <person name="van Heeringen S.J."/>
            <person name="Quigley I."/>
            <person name="Heinz S."/>
            <person name="Ogino H."/>
            <person name="Ochi H."/>
            <person name="Hellsten U."/>
            <person name="Lyons J.B."/>
            <person name="Simakov O."/>
            <person name="Putnam N."/>
            <person name="Stites J."/>
            <person name="Kuroki Y."/>
            <person name="Tanaka T."/>
            <person name="Michiue T."/>
            <person name="Watanabe M."/>
            <person name="Bogdanovic O."/>
            <person name="Lister R."/>
            <person name="Georgiou G."/>
            <person name="Paranjpe S.S."/>
            <person name="van Kruijsbergen I."/>
            <person name="Shu S."/>
            <person name="Carlson J."/>
            <person name="Kinoshita T."/>
            <person name="Ohta Y."/>
            <person name="Mawaribuchi S."/>
            <person name="Jenkins J."/>
            <person name="Grimwood J."/>
            <person name="Schmutz J."/>
            <person name="Mitros T."/>
            <person name="Mozaffari S.V."/>
            <person name="Suzuki Y."/>
            <person name="Haramoto Y."/>
            <person name="Yamamoto T.S."/>
            <person name="Takagi C."/>
            <person name="Heald R."/>
            <person name="Miller K."/>
            <person name="Haudenschild C."/>
            <person name="Kitzman J."/>
            <person name="Nakayama T."/>
            <person name="Izutsu Y."/>
            <person name="Robert J."/>
            <person name="Fortriede J."/>
            <person name="Burns K."/>
            <person name="Lotay V."/>
            <person name="Karimi K."/>
            <person name="Yasuoka Y."/>
            <person name="Dichmann D.S."/>
            <person name="Flajnik M.F."/>
            <person name="Houston D.W."/>
            <person name="Shendure J."/>
            <person name="DuPasquier L."/>
            <person name="Vize P.D."/>
            <person name="Zorn A.M."/>
            <person name="Ito M."/>
            <person name="Marcotte E.M."/>
            <person name="Wallingford J.B."/>
            <person name="Ito Y."/>
            <person name="Asashima M."/>
            <person name="Ueno N."/>
            <person name="Matsuda Y."/>
            <person name="Veenstra G.J."/>
            <person name="Fujiyama A."/>
            <person name="Harland R.M."/>
            <person name="Taira M."/>
            <person name="Rokhsar D.S."/>
        </authorList>
    </citation>
    <scope>NUCLEOTIDE SEQUENCE [LARGE SCALE GENOMIC DNA]</scope>
    <source>
        <strain evidence="3">J</strain>
    </source>
</reference>
<dbReference type="AlphaFoldDB" id="A0A974D6G6"/>
<feature type="transmembrane region" description="Helical" evidence="1">
    <location>
        <begin position="58"/>
        <end position="76"/>
    </location>
</feature>
<proteinExistence type="predicted"/>